<evidence type="ECO:0000259" key="2">
    <source>
        <dbReference type="Pfam" id="PF12470"/>
    </source>
</evidence>
<proteinExistence type="predicted"/>
<dbReference type="GO" id="GO:0005634">
    <property type="term" value="C:nucleus"/>
    <property type="evidence" value="ECO:0007669"/>
    <property type="project" value="TreeGrafter"/>
</dbReference>
<dbReference type="InterPro" id="IPR020941">
    <property type="entry name" value="SUFU-like_domain"/>
</dbReference>
<feature type="domain" description="Suppressor of fused-like" evidence="1">
    <location>
        <begin position="29"/>
        <end position="188"/>
    </location>
</feature>
<dbReference type="InterPro" id="IPR024314">
    <property type="entry name" value="SUFU_C"/>
</dbReference>
<accession>A0A482VUA9</accession>
<dbReference type="InterPro" id="IPR038489">
    <property type="entry name" value="SUFU_C_sf"/>
</dbReference>
<keyword evidence="4" id="KW-1185">Reference proteome</keyword>
<name>A0A482VUA9_ASBVE</name>
<dbReference type="Pfam" id="PF12470">
    <property type="entry name" value="SUFU_C"/>
    <property type="match status" value="1"/>
</dbReference>
<dbReference type="PIRSF" id="PIRSF011844">
    <property type="entry name" value="Suppressor_of_fused_protein"/>
    <property type="match status" value="1"/>
</dbReference>
<sequence>MNEAAALPHGPPMNILPPTPAGLESLLGGPDPLDYISMYANPGIPQENIPPHWHYIRYNFNRNNTTSQINLPVLAFLIYMVMEESMIFQALMVCQVSVLSNTLCAGDHVSWHCALDNSESRIQHMLMTTDVQLKSTQTPFGTVDFVQIVGICAEELKAAQQWNGAGVLDMISRIPSAGGVWFITDMRRGESIFELDLNAHEEVERGFELEGSNLSGVSARCSWVEQDPARIDIMHLKEKDCDSLQTTDEETHHVIPTAQKSFQSGNFEQNRSSGTNFKMDEIRSSSGVLESTELLHIKKLEGVHLVFNLEAGSLLPLAIRGRVRHGRHFTFKSVLGETAITLVANTVTGTLVDSEHPYVAQGSWLQILITDDLAQDMAVTFQVLASPEALSLPKTFSWPDRKLSVTIVADKV</sequence>
<dbReference type="InterPro" id="IPR007768">
    <property type="entry name" value="Suppressor_of_fused"/>
</dbReference>
<organism evidence="3 4">
    <name type="scientific">Asbolus verrucosus</name>
    <name type="common">Desert ironclad beetle</name>
    <dbReference type="NCBI Taxonomy" id="1661398"/>
    <lineage>
        <taxon>Eukaryota</taxon>
        <taxon>Metazoa</taxon>
        <taxon>Ecdysozoa</taxon>
        <taxon>Arthropoda</taxon>
        <taxon>Hexapoda</taxon>
        <taxon>Insecta</taxon>
        <taxon>Pterygota</taxon>
        <taxon>Neoptera</taxon>
        <taxon>Endopterygota</taxon>
        <taxon>Coleoptera</taxon>
        <taxon>Polyphaga</taxon>
        <taxon>Cucujiformia</taxon>
        <taxon>Tenebrionidae</taxon>
        <taxon>Pimeliinae</taxon>
        <taxon>Asbolus</taxon>
    </lineage>
</organism>
<evidence type="ECO:0000313" key="4">
    <source>
        <dbReference type="Proteomes" id="UP000292052"/>
    </source>
</evidence>
<dbReference type="Pfam" id="PF05076">
    <property type="entry name" value="SUFU"/>
    <property type="match status" value="1"/>
</dbReference>
<dbReference type="InterPro" id="IPR037181">
    <property type="entry name" value="SUFU_N"/>
</dbReference>
<dbReference type="SUPFAM" id="SSF103359">
    <property type="entry name" value="Suppressor of Fused, N-terminal domain"/>
    <property type="match status" value="1"/>
</dbReference>
<dbReference type="Proteomes" id="UP000292052">
    <property type="component" value="Unassembled WGS sequence"/>
</dbReference>
<feature type="domain" description="Suppressor of fused C-terminal" evidence="2">
    <location>
        <begin position="201"/>
        <end position="407"/>
    </location>
</feature>
<dbReference type="GO" id="GO:0005737">
    <property type="term" value="C:cytoplasm"/>
    <property type="evidence" value="ECO:0007669"/>
    <property type="project" value="TreeGrafter"/>
</dbReference>
<reference evidence="3 4" key="1">
    <citation type="submission" date="2017-03" db="EMBL/GenBank/DDBJ databases">
        <title>Genome of the blue death feigning beetle - Asbolus verrucosus.</title>
        <authorList>
            <person name="Rider S.D."/>
        </authorList>
    </citation>
    <scope>NUCLEOTIDE SEQUENCE [LARGE SCALE GENOMIC DNA]</scope>
    <source>
        <strain evidence="3">Butters</strain>
        <tissue evidence="3">Head and leg muscle</tissue>
    </source>
</reference>
<dbReference type="OrthoDB" id="10038834at2759"/>
<dbReference type="PANTHER" id="PTHR10928:SF2">
    <property type="entry name" value="SUPPRESSOR OF FUSED HOMOLOG"/>
    <property type="match status" value="1"/>
</dbReference>
<dbReference type="STRING" id="1661398.A0A482VUA9"/>
<dbReference type="EMBL" id="QDEB01061787">
    <property type="protein sequence ID" value="RZC36455.1"/>
    <property type="molecule type" value="Genomic_DNA"/>
</dbReference>
<dbReference type="AlphaFoldDB" id="A0A482VUA9"/>
<evidence type="ECO:0000259" key="1">
    <source>
        <dbReference type="Pfam" id="PF05076"/>
    </source>
</evidence>
<dbReference type="PANTHER" id="PTHR10928">
    <property type="entry name" value="SUPPRESSOR OF FUSED"/>
    <property type="match status" value="1"/>
</dbReference>
<protein>
    <submittedName>
        <fullName evidence="3">Suppressor of fused-like</fullName>
    </submittedName>
</protein>
<comment type="caution">
    <text evidence="3">The sequence shown here is derived from an EMBL/GenBank/DDBJ whole genome shotgun (WGS) entry which is preliminary data.</text>
</comment>
<gene>
    <name evidence="3" type="ORF">BDFB_008665</name>
</gene>
<dbReference type="InterPro" id="IPR016591">
    <property type="entry name" value="Suppressor_of_fused_euk"/>
</dbReference>
<evidence type="ECO:0000313" key="3">
    <source>
        <dbReference type="EMBL" id="RZC36455.1"/>
    </source>
</evidence>
<dbReference type="Gene3D" id="3.30.1360.230">
    <property type="entry name" value="Sufu, C-terminal domain"/>
    <property type="match status" value="1"/>
</dbReference>